<feature type="transmembrane region" description="Helical" evidence="1">
    <location>
        <begin position="1124"/>
        <end position="1145"/>
    </location>
</feature>
<reference evidence="3" key="1">
    <citation type="submission" date="2020-02" db="EMBL/GenBank/DDBJ databases">
        <authorList>
            <person name="Meier V. D."/>
        </authorList>
    </citation>
    <scope>NUCLEOTIDE SEQUENCE</scope>
    <source>
        <strain evidence="3">AVDCRST_MAG73</strain>
    </source>
</reference>
<feature type="transmembrane region" description="Helical" evidence="1">
    <location>
        <begin position="1412"/>
        <end position="1433"/>
    </location>
</feature>
<keyword evidence="1" id="KW-0812">Transmembrane</keyword>
<feature type="transmembrane region" description="Helical" evidence="1">
    <location>
        <begin position="155"/>
        <end position="174"/>
    </location>
</feature>
<proteinExistence type="predicted"/>
<feature type="transmembrane region" description="Helical" evidence="1">
    <location>
        <begin position="20"/>
        <end position="37"/>
    </location>
</feature>
<gene>
    <name evidence="3" type="ORF">AVDCRST_MAG73-547</name>
</gene>
<dbReference type="InterPro" id="IPR018746">
    <property type="entry name" value="DUF2298"/>
</dbReference>
<keyword evidence="1" id="KW-1133">Transmembrane helix</keyword>
<feature type="transmembrane region" description="Helical" evidence="1">
    <location>
        <begin position="1259"/>
        <end position="1277"/>
    </location>
</feature>
<sequence>MGAMIAFRTVLVSLARRPHHVALGAVLVAALALRLFGLTWDEGRYLHPDERHVADVTYSRIFLDGAPLSNLLDPDKSGLNPRTPDAEGRPRGFAYGALPLLVVDAVAEVLTWFSDRDWHWYDNIYLIGRPISALLDTGTVLIVYLIGTRVFNRRVGLLGAVVAALAPMSIQLAHFFTTDAWLTFFVALCLLWAIRAAEGGQRRWFAATGAAFGLAMATKGSVFTLGGVVAVAVVYDVWRRWRAGATPLAALTAAPERIAVAGVAALGCFALFEPYALLSPGPYRRSLEEQANIVRGIIDVPYTRQYVGTTPMLYQAEQLVRFGFGPVAGVLALLGLPWLAYRFWRHPTGGRALLLAWFLGYTLVIALPETKFLRYLAPLTPVLAVAAGLALDGIWGALARWRGPRLAGLAGAVLLAGAGLWTAAFSTIYAHENTRLAASRWMFANLPPGSVLSGEYWDDPLPSNLGPGFSGADFQFETVWFDIYADRPVPADLRTIGAAFAATDATASAGESLDRLDYRSAAASLRELTTQTGRWSQPDRERLADALDHATGDLLLLPPNYELGDAARALARALRDEATVDPAERIAPSLDRLAAALEATGDAQATEMLYRGLDQVDYYVVSSNRVMDSVPRSPWRYPVQTRFYDLLESGELGFRLEKEFTRYPSLGPFSISDHDADESFINYDHPRVLIFAKERLVDRETFAALFADATAAPVSPTRHAPETKLQLDEPVGELPVVADARWSAAWTSNSWVALGAWLILLAALQIVGWPLAGLVFGRFADAGWGFARLISLTLGGYVVWIGASLPLFAFRAVWAAAALLVLAAVGWAARERWRRRTKLWTVRPAQRRTALGTEAAFWLVFALFLLFRYLNPDSWHPIWGGEKPMEFAHLNGILRSAHFPPLDPWYAGGYINYYYYGLYLVAFCAKVTGIPSEIAFNLAQPTMLALLASTGFALAATIGRDLVHRARYAIPAGALGVLFLVGIGNLDGLVQYLRRPADVGDGFGYYTWDPTRLILGNNTITEFPFFTGLYADLHAHVVALPITVLVLAIGYALARDPRGLALALRRPRRRPALGAALTVRLVLLAIAVGSLMPTNAWDVPTYLGLSAAALFMATSAIRPLAVRLGVAAGLATGLGALAYALFLPFHTHYVALFGSLGRTRVPSPFWQFADHLGGLLLLVGIGIVAALVAWISVSGAPLLDPALPLLVLATILIVRGSVLGNDEPLASALTTAFVTTIAAVLGLAGWYAIGSRNDRTARLAGRGGLATGLTAAGAALAVDRPTMALALAMATAAVAVWVFGTGIGQRFVGLMVGTACALAAGIEVVFVADNLAGGDAERMNTVFKFYNQIWVLLAIAAAAFVVRMLADARLRGGGDRPDAAALGIVGPASRLGAGTRDDDWVRTHTALSPVALWSRAGLGLAVLVVAASLVYPVTATGPRLRQRFTDDLGSQTLNGLDWMDYGTLTVETGRRDATGAAITEQISFAGDRAAIDWLNKHVVGSPVIAEAAIGGYRGNGSRIAIATGLPVVIGWDYHLSQQRYPEGLQERVADLRALYNATEPVDKMAILRRYDVEYVVVGDIERKWRGDDGAPYASADGLAAFDEMVGTALEVVFQEGATTVYRVAAGGSG</sequence>
<dbReference type="InterPro" id="IPR038731">
    <property type="entry name" value="RgtA/B/C-like"/>
</dbReference>
<feature type="transmembrane region" description="Helical" evidence="1">
    <location>
        <begin position="407"/>
        <end position="430"/>
    </location>
</feature>
<feature type="transmembrane region" description="Helical" evidence="1">
    <location>
        <begin position="258"/>
        <end position="278"/>
    </location>
</feature>
<feature type="transmembrane region" description="Helical" evidence="1">
    <location>
        <begin position="1348"/>
        <end position="1366"/>
    </location>
</feature>
<evidence type="ECO:0000256" key="1">
    <source>
        <dbReference type="SAM" id="Phobius"/>
    </source>
</evidence>
<evidence type="ECO:0000313" key="3">
    <source>
        <dbReference type="EMBL" id="CAA9525810.1"/>
    </source>
</evidence>
<feature type="transmembrane region" description="Helical" evidence="1">
    <location>
        <begin position="1202"/>
        <end position="1219"/>
    </location>
</feature>
<feature type="transmembrane region" description="Helical" evidence="1">
    <location>
        <begin position="1165"/>
        <end position="1190"/>
    </location>
</feature>
<feature type="transmembrane region" description="Helical" evidence="1">
    <location>
        <begin position="319"/>
        <end position="340"/>
    </location>
</feature>
<feature type="transmembrane region" description="Helical" evidence="1">
    <location>
        <begin position="1073"/>
        <end position="1093"/>
    </location>
</feature>
<feature type="transmembrane region" description="Helical" evidence="1">
    <location>
        <begin position="1099"/>
        <end position="1117"/>
    </location>
</feature>
<name>A0A6J4TMK2_9BACT</name>
<accession>A0A6J4TMK2</accession>
<dbReference type="NCBIfam" id="TIGR03662">
    <property type="entry name" value="Chlor_Arch_YYY"/>
    <property type="match status" value="1"/>
</dbReference>
<protein>
    <recommendedName>
        <fullName evidence="2">Glycosyltransferase RgtA/B/C/D-like domain-containing protein</fullName>
    </recommendedName>
</protein>
<feature type="domain" description="Glycosyltransferase RgtA/B/C/D-like" evidence="2">
    <location>
        <begin position="131"/>
        <end position="250"/>
    </location>
</feature>
<feature type="transmembrane region" description="Helical" evidence="1">
    <location>
        <begin position="1283"/>
        <end position="1300"/>
    </location>
</feature>
<feature type="transmembrane region" description="Helical" evidence="1">
    <location>
        <begin position="1225"/>
        <end position="1247"/>
    </location>
</feature>
<feature type="transmembrane region" description="Helical" evidence="1">
    <location>
        <begin position="375"/>
        <end position="395"/>
    </location>
</feature>
<dbReference type="Pfam" id="PF10060">
    <property type="entry name" value="DUF2298"/>
    <property type="match status" value="1"/>
</dbReference>
<feature type="transmembrane region" description="Helical" evidence="1">
    <location>
        <begin position="797"/>
        <end position="829"/>
    </location>
</feature>
<dbReference type="PANTHER" id="PTHR10790:SF51">
    <property type="entry name" value="TETRATRICOPEPTIDE REPEAT PROTEIN"/>
    <property type="match status" value="1"/>
</dbReference>
<feature type="transmembrane region" description="Helical" evidence="1">
    <location>
        <begin position="751"/>
        <end position="777"/>
    </location>
</feature>
<evidence type="ECO:0000259" key="2">
    <source>
        <dbReference type="Pfam" id="PF13231"/>
    </source>
</evidence>
<feature type="transmembrane region" description="Helical" evidence="1">
    <location>
        <begin position="938"/>
        <end position="956"/>
    </location>
</feature>
<organism evidence="3">
    <name type="scientific">uncultured Thermomicrobiales bacterium</name>
    <dbReference type="NCBI Taxonomy" id="1645740"/>
    <lineage>
        <taxon>Bacteria</taxon>
        <taxon>Pseudomonadati</taxon>
        <taxon>Thermomicrobiota</taxon>
        <taxon>Thermomicrobia</taxon>
        <taxon>Thermomicrobiales</taxon>
        <taxon>environmental samples</taxon>
    </lineage>
</organism>
<feature type="transmembrane region" description="Helical" evidence="1">
    <location>
        <begin position="1307"/>
        <end position="1328"/>
    </location>
</feature>
<feature type="transmembrane region" description="Helical" evidence="1">
    <location>
        <begin position="850"/>
        <end position="870"/>
    </location>
</feature>
<feature type="transmembrane region" description="Helical" evidence="1">
    <location>
        <begin position="125"/>
        <end position="146"/>
    </location>
</feature>
<feature type="transmembrane region" description="Helical" evidence="1">
    <location>
        <begin position="968"/>
        <end position="986"/>
    </location>
</feature>
<dbReference type="Pfam" id="PF13231">
    <property type="entry name" value="PMT_2"/>
    <property type="match status" value="1"/>
</dbReference>
<feature type="transmembrane region" description="Helical" evidence="1">
    <location>
        <begin position="352"/>
        <end position="368"/>
    </location>
</feature>
<keyword evidence="1" id="KW-0472">Membrane</keyword>
<feature type="transmembrane region" description="Helical" evidence="1">
    <location>
        <begin position="1033"/>
        <end position="1053"/>
    </location>
</feature>
<feature type="transmembrane region" description="Helical" evidence="1">
    <location>
        <begin position="209"/>
        <end position="238"/>
    </location>
</feature>
<dbReference type="EMBL" id="CADCWE010000031">
    <property type="protein sequence ID" value="CAA9525810.1"/>
    <property type="molecule type" value="Genomic_DNA"/>
</dbReference>
<dbReference type="PANTHER" id="PTHR10790">
    <property type="entry name" value="TPR-DOMAIN CONTAINING PROTEIN"/>
    <property type="match status" value="1"/>
</dbReference>